<gene>
    <name evidence="2" type="ORF">ILYODFUR_007992</name>
</gene>
<reference evidence="2 3" key="1">
    <citation type="submission" date="2021-06" db="EMBL/GenBank/DDBJ databases">
        <authorList>
            <person name="Palmer J.M."/>
        </authorList>
    </citation>
    <scope>NUCLEOTIDE SEQUENCE [LARGE SCALE GENOMIC DNA]</scope>
    <source>
        <strain evidence="3">if_2019</strain>
        <tissue evidence="2">Muscle</tissue>
    </source>
</reference>
<evidence type="ECO:0000256" key="1">
    <source>
        <dbReference type="SAM" id="MobiDB-lite"/>
    </source>
</evidence>
<dbReference type="Proteomes" id="UP001482620">
    <property type="component" value="Unassembled WGS sequence"/>
</dbReference>
<accession>A0ABV0TVK7</accession>
<name>A0ABV0TVK7_9TELE</name>
<feature type="compositionally biased region" description="Polar residues" evidence="1">
    <location>
        <begin position="14"/>
        <end position="24"/>
    </location>
</feature>
<keyword evidence="3" id="KW-1185">Reference proteome</keyword>
<dbReference type="EMBL" id="JAHRIQ010046867">
    <property type="protein sequence ID" value="MEQ2236001.1"/>
    <property type="molecule type" value="Genomic_DNA"/>
</dbReference>
<feature type="region of interest" description="Disordered" evidence="1">
    <location>
        <begin position="1"/>
        <end position="26"/>
    </location>
</feature>
<proteinExistence type="predicted"/>
<comment type="caution">
    <text evidence="2">The sequence shown here is derived from an EMBL/GenBank/DDBJ whole genome shotgun (WGS) entry which is preliminary data.</text>
</comment>
<organism evidence="2 3">
    <name type="scientific">Ilyodon furcidens</name>
    <name type="common">goldbreast splitfin</name>
    <dbReference type="NCBI Taxonomy" id="33524"/>
    <lineage>
        <taxon>Eukaryota</taxon>
        <taxon>Metazoa</taxon>
        <taxon>Chordata</taxon>
        <taxon>Craniata</taxon>
        <taxon>Vertebrata</taxon>
        <taxon>Euteleostomi</taxon>
        <taxon>Actinopterygii</taxon>
        <taxon>Neopterygii</taxon>
        <taxon>Teleostei</taxon>
        <taxon>Neoteleostei</taxon>
        <taxon>Acanthomorphata</taxon>
        <taxon>Ovalentaria</taxon>
        <taxon>Atherinomorphae</taxon>
        <taxon>Cyprinodontiformes</taxon>
        <taxon>Goodeidae</taxon>
        <taxon>Ilyodon</taxon>
    </lineage>
</organism>
<protein>
    <submittedName>
        <fullName evidence="2">Uncharacterized protein</fullName>
    </submittedName>
</protein>
<sequence>MKHRAVKPNEWSLKRTSTARSADSWQGEPAARAADISEHVSVLVQFDDILMNQSDISAFLSPPAFATSV</sequence>
<evidence type="ECO:0000313" key="3">
    <source>
        <dbReference type="Proteomes" id="UP001482620"/>
    </source>
</evidence>
<evidence type="ECO:0000313" key="2">
    <source>
        <dbReference type="EMBL" id="MEQ2236001.1"/>
    </source>
</evidence>